<dbReference type="SUPFAM" id="SSF52317">
    <property type="entry name" value="Class I glutamine amidotransferase-like"/>
    <property type="match status" value="1"/>
</dbReference>
<keyword evidence="3" id="KW-1185">Reference proteome</keyword>
<dbReference type="Proteomes" id="UP000722485">
    <property type="component" value="Unassembled WGS sequence"/>
</dbReference>
<proteinExistence type="predicted"/>
<dbReference type="EMBL" id="JAANBB010000259">
    <property type="protein sequence ID" value="KAF7545333.1"/>
    <property type="molecule type" value="Genomic_DNA"/>
</dbReference>
<sequence>MISKQPSLRVAILRNYDTPAQWGKDMVESWKTSIQAIRPGSEIEVFHPITNGVFPNAEEFDLIILTGGVFNLTLPELDPWVEKTLDFVRTTARLQPGPKIAGICWGHQAICRAMGGKIGWNHQGDVALHKFHKRSIATPPTDFIALAEDHEILLSSNNRMISFQGHPEMTNLVAKGIFDADDGAYTGNATEAQVKEMYARFELPHNGVPILQTVIKWLDE</sequence>
<dbReference type="InterPro" id="IPR029062">
    <property type="entry name" value="Class_I_gatase-like"/>
</dbReference>
<evidence type="ECO:0000313" key="2">
    <source>
        <dbReference type="EMBL" id="KAF7545333.1"/>
    </source>
</evidence>
<dbReference type="AlphaFoldDB" id="A0A9P5H750"/>
<dbReference type="Pfam" id="PF00117">
    <property type="entry name" value="GATase"/>
    <property type="match status" value="1"/>
</dbReference>
<accession>A0A9P5H750</accession>
<dbReference type="GO" id="GO:0005829">
    <property type="term" value="C:cytosol"/>
    <property type="evidence" value="ECO:0007669"/>
    <property type="project" value="TreeGrafter"/>
</dbReference>
<dbReference type="GO" id="GO:0005634">
    <property type="term" value="C:nucleus"/>
    <property type="evidence" value="ECO:0007669"/>
    <property type="project" value="TreeGrafter"/>
</dbReference>
<evidence type="ECO:0000259" key="1">
    <source>
        <dbReference type="Pfam" id="PF00117"/>
    </source>
</evidence>
<gene>
    <name evidence="2" type="ORF">G7Z17_g9259</name>
</gene>
<organism evidence="2 3">
    <name type="scientific">Cylindrodendrum hubeiense</name>
    <dbReference type="NCBI Taxonomy" id="595255"/>
    <lineage>
        <taxon>Eukaryota</taxon>
        <taxon>Fungi</taxon>
        <taxon>Dikarya</taxon>
        <taxon>Ascomycota</taxon>
        <taxon>Pezizomycotina</taxon>
        <taxon>Sordariomycetes</taxon>
        <taxon>Hypocreomycetidae</taxon>
        <taxon>Hypocreales</taxon>
        <taxon>Nectriaceae</taxon>
        <taxon>Cylindrodendrum</taxon>
    </lineage>
</organism>
<dbReference type="PANTHER" id="PTHR42695:SF5">
    <property type="entry name" value="GLUTAMINE AMIDOTRANSFERASE YLR126C-RELATED"/>
    <property type="match status" value="1"/>
</dbReference>
<feature type="domain" description="Glutamine amidotransferase" evidence="1">
    <location>
        <begin position="56"/>
        <end position="123"/>
    </location>
</feature>
<dbReference type="Gene3D" id="3.40.50.880">
    <property type="match status" value="1"/>
</dbReference>
<dbReference type="PANTHER" id="PTHR42695">
    <property type="entry name" value="GLUTAMINE AMIDOTRANSFERASE YLR126C-RELATED"/>
    <property type="match status" value="1"/>
</dbReference>
<dbReference type="OrthoDB" id="92161at2759"/>
<dbReference type="InterPro" id="IPR017926">
    <property type="entry name" value="GATASE"/>
</dbReference>
<evidence type="ECO:0000313" key="3">
    <source>
        <dbReference type="Proteomes" id="UP000722485"/>
    </source>
</evidence>
<reference evidence="2" key="1">
    <citation type="submission" date="2020-03" db="EMBL/GenBank/DDBJ databases">
        <title>Draft Genome Sequence of Cylindrodendrum hubeiense.</title>
        <authorList>
            <person name="Buettner E."/>
            <person name="Kellner H."/>
        </authorList>
    </citation>
    <scope>NUCLEOTIDE SEQUENCE</scope>
    <source>
        <strain evidence="2">IHI 201604</strain>
    </source>
</reference>
<dbReference type="InterPro" id="IPR044992">
    <property type="entry name" value="ChyE-like"/>
</dbReference>
<protein>
    <recommendedName>
        <fullName evidence="1">Glutamine amidotransferase domain-containing protein</fullName>
    </recommendedName>
</protein>
<name>A0A9P5H750_9HYPO</name>
<comment type="caution">
    <text evidence="2">The sequence shown here is derived from an EMBL/GenBank/DDBJ whole genome shotgun (WGS) entry which is preliminary data.</text>
</comment>